<name>A0ABT5MGR3_9BURK</name>
<keyword evidence="3" id="KW-1185">Reference proteome</keyword>
<sequence>MTKSPRFELHAPKPKPGQLKRLQQRDAMQQYRPKDYPEREAPAWKPLG</sequence>
<gene>
    <name evidence="2" type="ORF">PSQ39_14195</name>
</gene>
<reference evidence="2 3" key="1">
    <citation type="submission" date="2023-02" db="EMBL/GenBank/DDBJ databases">
        <title>Bacterial whole genome sequence for Curvibacter sp. HBC28.</title>
        <authorList>
            <person name="Le V."/>
            <person name="Ko S.-R."/>
            <person name="Ahn C.-Y."/>
            <person name="Oh H.-M."/>
        </authorList>
    </citation>
    <scope>NUCLEOTIDE SEQUENCE [LARGE SCALE GENOMIC DNA]</scope>
    <source>
        <strain evidence="2 3">HBC28</strain>
    </source>
</reference>
<dbReference type="EMBL" id="JAQSIO010000004">
    <property type="protein sequence ID" value="MDD0815784.1"/>
    <property type="molecule type" value="Genomic_DNA"/>
</dbReference>
<dbReference type="RefSeq" id="WP_273927467.1">
    <property type="nucleotide sequence ID" value="NZ_JAQSIN010000003.1"/>
</dbReference>
<comment type="caution">
    <text evidence="2">The sequence shown here is derived from an EMBL/GenBank/DDBJ whole genome shotgun (WGS) entry which is preliminary data.</text>
</comment>
<evidence type="ECO:0000313" key="2">
    <source>
        <dbReference type="EMBL" id="MDD0815784.1"/>
    </source>
</evidence>
<feature type="compositionally biased region" description="Basic and acidic residues" evidence="1">
    <location>
        <begin position="1"/>
        <end position="11"/>
    </location>
</feature>
<accession>A0ABT5MGR3</accession>
<evidence type="ECO:0000313" key="3">
    <source>
        <dbReference type="Proteomes" id="UP001528672"/>
    </source>
</evidence>
<feature type="compositionally biased region" description="Basic and acidic residues" evidence="1">
    <location>
        <begin position="32"/>
        <end position="42"/>
    </location>
</feature>
<protein>
    <submittedName>
        <fullName evidence="2">Uncharacterized protein</fullName>
    </submittedName>
</protein>
<dbReference type="Proteomes" id="UP001528672">
    <property type="component" value="Unassembled WGS sequence"/>
</dbReference>
<feature type="region of interest" description="Disordered" evidence="1">
    <location>
        <begin position="1"/>
        <end position="48"/>
    </location>
</feature>
<proteinExistence type="predicted"/>
<evidence type="ECO:0000256" key="1">
    <source>
        <dbReference type="SAM" id="MobiDB-lite"/>
    </source>
</evidence>
<organism evidence="2 3">
    <name type="scientific">Curvibacter microcysteis</name>
    <dbReference type="NCBI Taxonomy" id="3026419"/>
    <lineage>
        <taxon>Bacteria</taxon>
        <taxon>Pseudomonadati</taxon>
        <taxon>Pseudomonadota</taxon>
        <taxon>Betaproteobacteria</taxon>
        <taxon>Burkholderiales</taxon>
        <taxon>Comamonadaceae</taxon>
        <taxon>Curvibacter</taxon>
    </lineage>
</organism>